<feature type="transmembrane region" description="Helical" evidence="1">
    <location>
        <begin position="155"/>
        <end position="175"/>
    </location>
</feature>
<protein>
    <recommendedName>
        <fullName evidence="4">HdeD family acid-resistance protein</fullName>
    </recommendedName>
</protein>
<sequence length="190" mass="19041">MIETLTRTWWVQLIRGALALALGATALAAPGSGPGAGMTLAVFLVAAFAVGDGAMTATTALALPADHRGRGALLATGAGMIVLGMAVLLWPGLSATALTLLFAAWLVASGALVAYGARTLRRQIPDSWIMATLGVVLIALGVGIGAFGASAIGTFVTFAGWFGLAAGAVMVAVAFRLRADLERLPAPAIA</sequence>
<evidence type="ECO:0000256" key="1">
    <source>
        <dbReference type="SAM" id="Phobius"/>
    </source>
</evidence>
<keyword evidence="1" id="KW-0812">Transmembrane</keyword>
<feature type="transmembrane region" description="Helical" evidence="1">
    <location>
        <begin position="96"/>
        <end position="116"/>
    </location>
</feature>
<dbReference type="InterPro" id="IPR052712">
    <property type="entry name" value="Acid_resist_chaperone_HdeD"/>
</dbReference>
<proteinExistence type="predicted"/>
<feature type="transmembrane region" description="Helical" evidence="1">
    <location>
        <begin position="128"/>
        <end position="149"/>
    </location>
</feature>
<dbReference type="GO" id="GO:0005886">
    <property type="term" value="C:plasma membrane"/>
    <property type="evidence" value="ECO:0007669"/>
    <property type="project" value="TreeGrafter"/>
</dbReference>
<name>A0A2A2WNL6_9ACTN</name>
<dbReference type="EMBL" id="NTGA01000020">
    <property type="protein sequence ID" value="PAY22806.1"/>
    <property type="molecule type" value="Genomic_DNA"/>
</dbReference>
<comment type="caution">
    <text evidence="2">The sequence shown here is derived from an EMBL/GenBank/DDBJ whole genome shotgun (WGS) entry which is preliminary data.</text>
</comment>
<dbReference type="InterPro" id="IPR005325">
    <property type="entry name" value="DUF308_memb"/>
</dbReference>
<keyword evidence="1" id="KW-0472">Membrane</keyword>
<evidence type="ECO:0000313" key="3">
    <source>
        <dbReference type="Proteomes" id="UP000218810"/>
    </source>
</evidence>
<keyword evidence="3" id="KW-1185">Reference proteome</keyword>
<reference evidence="3" key="1">
    <citation type="submission" date="2017-09" db="EMBL/GenBank/DDBJ databases">
        <authorList>
            <person name="Zhang Y."/>
            <person name="Huang X."/>
            <person name="Liu J."/>
            <person name="Lu L."/>
            <person name="Peng K."/>
        </authorList>
    </citation>
    <scope>NUCLEOTIDE SEQUENCE [LARGE SCALE GENOMIC DNA]</scope>
    <source>
        <strain evidence="3">S-XJ-1</strain>
    </source>
</reference>
<accession>A0A2A2WNL6</accession>
<feature type="transmembrane region" description="Helical" evidence="1">
    <location>
        <begin position="38"/>
        <end position="64"/>
    </location>
</feature>
<dbReference type="Proteomes" id="UP000218810">
    <property type="component" value="Unassembled WGS sequence"/>
</dbReference>
<keyword evidence="1" id="KW-1133">Transmembrane helix</keyword>
<dbReference type="AlphaFoldDB" id="A0A2A2WNL6"/>
<evidence type="ECO:0000313" key="2">
    <source>
        <dbReference type="EMBL" id="PAY22806.1"/>
    </source>
</evidence>
<dbReference type="PANTHER" id="PTHR34989:SF1">
    <property type="entry name" value="PROTEIN HDED"/>
    <property type="match status" value="1"/>
</dbReference>
<dbReference type="PANTHER" id="PTHR34989">
    <property type="entry name" value="PROTEIN HDED"/>
    <property type="match status" value="1"/>
</dbReference>
<organism evidence="2 3">
    <name type="scientific">Dietzia natronolimnaea</name>
    <dbReference type="NCBI Taxonomy" id="161920"/>
    <lineage>
        <taxon>Bacteria</taxon>
        <taxon>Bacillati</taxon>
        <taxon>Actinomycetota</taxon>
        <taxon>Actinomycetes</taxon>
        <taxon>Mycobacteriales</taxon>
        <taxon>Dietziaceae</taxon>
        <taxon>Dietzia</taxon>
    </lineage>
</organism>
<evidence type="ECO:0008006" key="4">
    <source>
        <dbReference type="Google" id="ProtNLM"/>
    </source>
</evidence>
<feature type="transmembrane region" description="Helical" evidence="1">
    <location>
        <begin position="71"/>
        <end position="90"/>
    </location>
</feature>
<gene>
    <name evidence="2" type="ORF">CEY15_11980</name>
</gene>
<dbReference type="Pfam" id="PF03729">
    <property type="entry name" value="DUF308"/>
    <property type="match status" value="1"/>
</dbReference>
<dbReference type="RefSeq" id="WP_095718633.1">
    <property type="nucleotide sequence ID" value="NZ_NTGA01000020.1"/>
</dbReference>